<feature type="region of interest" description="Disordered" evidence="1">
    <location>
        <begin position="111"/>
        <end position="148"/>
    </location>
</feature>
<feature type="chain" id="PRO_5047060864" evidence="2">
    <location>
        <begin position="19"/>
        <end position="148"/>
    </location>
</feature>
<evidence type="ECO:0000256" key="1">
    <source>
        <dbReference type="SAM" id="MobiDB-lite"/>
    </source>
</evidence>
<sequence>MRIAFFAALMLFCELVHAGYDLHITRKAHWADADGPTISIVEWREYVKRDSQVARDSNNTELDFVVSIPGESFPIWFDPKRGELVTKNPSERAVVKLIEIAKALRARVQGDDGELYPSERQDQSLKPSAANASSRLSHFLKTSPPNSH</sequence>
<evidence type="ECO:0000313" key="4">
    <source>
        <dbReference type="Proteomes" id="UP001180825"/>
    </source>
</evidence>
<feature type="signal peptide" evidence="2">
    <location>
        <begin position="1"/>
        <end position="18"/>
    </location>
</feature>
<organism evidence="3 4">
    <name type="scientific">Roseateles asaccharophilus</name>
    <dbReference type="NCBI Taxonomy" id="582607"/>
    <lineage>
        <taxon>Bacteria</taxon>
        <taxon>Pseudomonadati</taxon>
        <taxon>Pseudomonadota</taxon>
        <taxon>Betaproteobacteria</taxon>
        <taxon>Burkholderiales</taxon>
        <taxon>Sphaerotilaceae</taxon>
        <taxon>Roseateles</taxon>
    </lineage>
</organism>
<evidence type="ECO:0000256" key="2">
    <source>
        <dbReference type="SAM" id="SignalP"/>
    </source>
</evidence>
<accession>A0ABU2AEH0</accession>
<evidence type="ECO:0000313" key="3">
    <source>
        <dbReference type="EMBL" id="MDR7335375.1"/>
    </source>
</evidence>
<keyword evidence="4" id="KW-1185">Reference proteome</keyword>
<feature type="compositionally biased region" description="Polar residues" evidence="1">
    <location>
        <begin position="124"/>
        <end position="136"/>
    </location>
</feature>
<protein>
    <submittedName>
        <fullName evidence="3">Uncharacterized protein</fullName>
    </submittedName>
</protein>
<gene>
    <name evidence="3" type="ORF">J2X21_004540</name>
</gene>
<name>A0ABU2AEH0_9BURK</name>
<dbReference type="EMBL" id="JAVDXV010000009">
    <property type="protein sequence ID" value="MDR7335375.1"/>
    <property type="molecule type" value="Genomic_DNA"/>
</dbReference>
<reference evidence="3 4" key="1">
    <citation type="submission" date="2023-07" db="EMBL/GenBank/DDBJ databases">
        <title>Sorghum-associated microbial communities from plants grown in Nebraska, USA.</title>
        <authorList>
            <person name="Schachtman D."/>
        </authorList>
    </citation>
    <scope>NUCLEOTIDE SEQUENCE [LARGE SCALE GENOMIC DNA]</scope>
    <source>
        <strain evidence="3 4">BE316</strain>
    </source>
</reference>
<proteinExistence type="predicted"/>
<keyword evidence="2" id="KW-0732">Signal</keyword>
<comment type="caution">
    <text evidence="3">The sequence shown here is derived from an EMBL/GenBank/DDBJ whole genome shotgun (WGS) entry which is preliminary data.</text>
</comment>
<dbReference type="Proteomes" id="UP001180825">
    <property type="component" value="Unassembled WGS sequence"/>
</dbReference>
<dbReference type="RefSeq" id="WP_310332377.1">
    <property type="nucleotide sequence ID" value="NZ_JAVDXV010000009.1"/>
</dbReference>